<comment type="subcellular location">
    <subcellularLocation>
        <location evidence="1">Nucleus</location>
    </subcellularLocation>
</comment>
<dbReference type="PANTHER" id="PTHR21428:SF11">
    <property type="entry name" value="MEDIATOR OF RNA POLYMERASE II TRANSCRIPTION SUBUNIT 7"/>
    <property type="match status" value="1"/>
</dbReference>
<name>A0A8K0HXH0_COCNU</name>
<dbReference type="Proteomes" id="UP000797356">
    <property type="component" value="Chromosome 1"/>
</dbReference>
<evidence type="ECO:0000256" key="1">
    <source>
        <dbReference type="RuleBase" id="RU364060"/>
    </source>
</evidence>
<gene>
    <name evidence="3" type="ORF">COCNU_01G022690</name>
</gene>
<comment type="subunit">
    <text evidence="1">Component of the Mediator complex.</text>
</comment>
<dbReference type="GO" id="GO:0070847">
    <property type="term" value="C:core mediator complex"/>
    <property type="evidence" value="ECO:0007669"/>
    <property type="project" value="TreeGrafter"/>
</dbReference>
<dbReference type="AlphaFoldDB" id="A0A8K0HXH0"/>
<keyword evidence="1" id="KW-0010">Activator</keyword>
<evidence type="ECO:0000313" key="4">
    <source>
        <dbReference type="Proteomes" id="UP000797356"/>
    </source>
</evidence>
<reference evidence="3" key="2">
    <citation type="submission" date="2019-07" db="EMBL/GenBank/DDBJ databases">
        <authorList>
            <person name="Yang Y."/>
            <person name="Bocs S."/>
            <person name="Baudouin L."/>
        </authorList>
    </citation>
    <scope>NUCLEOTIDE SEQUENCE</scope>
    <source>
        <tissue evidence="3">Spear leaf of Hainan Tall coconut</tissue>
    </source>
</reference>
<feature type="region of interest" description="Disordered" evidence="2">
    <location>
        <begin position="146"/>
        <end position="167"/>
    </location>
</feature>
<dbReference type="GO" id="GO:0003712">
    <property type="term" value="F:transcription coregulator activity"/>
    <property type="evidence" value="ECO:0007669"/>
    <property type="project" value="InterPro"/>
</dbReference>
<protein>
    <recommendedName>
        <fullName evidence="1">Mediator of RNA polymerase II transcription subunit 7</fullName>
    </recommendedName>
</protein>
<dbReference type="EMBL" id="CM017872">
    <property type="protein sequence ID" value="KAG1328335.1"/>
    <property type="molecule type" value="Genomic_DNA"/>
</dbReference>
<evidence type="ECO:0000256" key="2">
    <source>
        <dbReference type="SAM" id="MobiDB-lite"/>
    </source>
</evidence>
<dbReference type="PANTHER" id="PTHR21428">
    <property type="entry name" value="MEDIATOR OF RNA POLYMERASE II TRANSCRIPTION SUBUNIT 7"/>
    <property type="match status" value="1"/>
</dbReference>
<comment type="similarity">
    <text evidence="1">Belongs to the Mediator complex subunit 7 family.</text>
</comment>
<comment type="function">
    <text evidence="1">Component of the Mediator complex, a coactivator involved in the regulated transcription of nearly all RNA polymerase II-dependent genes. Mediator functions as a bridge to convey information from gene-specific regulatory proteins to the basal RNA polymerase II transcription machinery.</text>
</comment>
<dbReference type="GO" id="GO:0016592">
    <property type="term" value="C:mediator complex"/>
    <property type="evidence" value="ECO:0007669"/>
    <property type="project" value="InterPro"/>
</dbReference>
<accession>A0A8K0HXH0</accession>
<keyword evidence="1" id="KW-0805">Transcription regulation</keyword>
<dbReference type="GO" id="GO:0006357">
    <property type="term" value="P:regulation of transcription by RNA polymerase II"/>
    <property type="evidence" value="ECO:0007669"/>
    <property type="project" value="InterPro"/>
</dbReference>
<organism evidence="3 4">
    <name type="scientific">Cocos nucifera</name>
    <name type="common">Coconut palm</name>
    <dbReference type="NCBI Taxonomy" id="13894"/>
    <lineage>
        <taxon>Eukaryota</taxon>
        <taxon>Viridiplantae</taxon>
        <taxon>Streptophyta</taxon>
        <taxon>Embryophyta</taxon>
        <taxon>Tracheophyta</taxon>
        <taxon>Spermatophyta</taxon>
        <taxon>Magnoliopsida</taxon>
        <taxon>Liliopsida</taxon>
        <taxon>Arecaceae</taxon>
        <taxon>Arecoideae</taxon>
        <taxon>Cocoseae</taxon>
        <taxon>Attaleinae</taxon>
        <taxon>Cocos</taxon>
    </lineage>
</organism>
<reference evidence="3" key="1">
    <citation type="journal article" date="2017" name="Gigascience">
        <title>The genome draft of coconut (Cocos nucifera).</title>
        <authorList>
            <person name="Xiao Y."/>
            <person name="Xu P."/>
            <person name="Fan H."/>
            <person name="Baudouin L."/>
            <person name="Xia W."/>
            <person name="Bocs S."/>
            <person name="Xu J."/>
            <person name="Li Q."/>
            <person name="Guo A."/>
            <person name="Zhou L."/>
            <person name="Li J."/>
            <person name="Wu Y."/>
            <person name="Ma Z."/>
            <person name="Armero A."/>
            <person name="Issali A.E."/>
            <person name="Liu N."/>
            <person name="Peng M."/>
            <person name="Yang Y."/>
        </authorList>
    </citation>
    <scope>NUCLEOTIDE SEQUENCE</scope>
    <source>
        <tissue evidence="3">Spear leaf of Hainan Tall coconut</tissue>
    </source>
</reference>
<comment type="caution">
    <text evidence="3">The sequence shown here is derived from an EMBL/GenBank/DDBJ whole genome shotgun (WGS) entry which is preliminary data.</text>
</comment>
<feature type="compositionally biased region" description="Basic and acidic residues" evidence="2">
    <location>
        <begin position="18"/>
        <end position="27"/>
    </location>
</feature>
<keyword evidence="1" id="KW-0804">Transcription</keyword>
<evidence type="ECO:0000313" key="3">
    <source>
        <dbReference type="EMBL" id="KAG1328335.1"/>
    </source>
</evidence>
<dbReference type="InterPro" id="IPR009244">
    <property type="entry name" value="Mediatior_Med7"/>
</dbReference>
<proteinExistence type="inferred from homology"/>
<sequence>MAMATSSSYPPPPPYYRLYKDHLEDPKSAPVPPPPIDDATYPLFGATYTTDVVLPSLEDQGVRQLYPKGPNIEGSRGAQYSDQNSDLDLQVTPSINWGYISELLISAIVPGGQKLVEVEEIASEMRVFPMRFGKFKNLGNIDGGASGNNVDGNASVRGTIRREEEESSSNSLDARRCYFMCSYEYVLGETNLQVSLCTGSSRIGNGKRVKGSRVGGSSTSNEILEGRGLVCYQR</sequence>
<keyword evidence="1" id="KW-0539">Nucleus</keyword>
<dbReference type="OrthoDB" id="10253553at2759"/>
<dbReference type="Pfam" id="PF05983">
    <property type="entry name" value="Med7"/>
    <property type="match status" value="1"/>
</dbReference>
<keyword evidence="4" id="KW-1185">Reference proteome</keyword>
<feature type="region of interest" description="Disordered" evidence="2">
    <location>
        <begin position="1"/>
        <end position="36"/>
    </location>
</feature>